<dbReference type="EMBL" id="MHRJ01000015">
    <property type="protein sequence ID" value="OHA23134.1"/>
    <property type="molecule type" value="Genomic_DNA"/>
</dbReference>
<dbReference type="InterPro" id="IPR036366">
    <property type="entry name" value="PGBDSf"/>
</dbReference>
<dbReference type="InterPro" id="IPR009003">
    <property type="entry name" value="Peptidase_S1_PA"/>
</dbReference>
<dbReference type="SUPFAM" id="SSF47090">
    <property type="entry name" value="PGBD-like"/>
    <property type="match status" value="1"/>
</dbReference>
<sequence>MRILFKTIVSIILTFALIADVLLAAPEITRVYAETVEAIQTQVGEIISKIEAARTGLGFSSERFPNDDILSTFRFSRTLLFGARGKDVRYLQILLNRDSATRVNAPGLIGGAGAETNYFGLATKAAVVKFQEKYAAEILLPAGFPRGTGIAGPLTRNKLNALFLAPPLEAQETYAALATPISPRAPELSTVNASTTAPAPEFSFEEVNRKTRAALVNIICTSVRGGSFNLVSGSGVIVDPRGIILTNAHLGQYFLLQDYPTPGSIECVIRTGEPARNKYRASLLFIPPSWVRDNASKITADEPTGTGENDFALLLIQSTIAANTPLPELFPYVPMDFSDNSLRKPAEVLIAAYPVGFLSGITIQKDLYPSSSIVMTGTVYSFEEKTPDVFSLGGSVVAQQGSSGGAVVSKENTLIGLIVTSSTGKTTGERDLNALTLSHIDSGLRATTGDGIRFLLAEDVHESAKDFNERVAPNLRKIFEDELTKE</sequence>
<dbReference type="AlphaFoldDB" id="A0A1G2MHD8"/>
<reference evidence="1 2" key="1">
    <citation type="journal article" date="2016" name="Nat. Commun.">
        <title>Thousands of microbial genomes shed light on interconnected biogeochemical processes in an aquifer system.</title>
        <authorList>
            <person name="Anantharaman K."/>
            <person name="Brown C.T."/>
            <person name="Hug L.A."/>
            <person name="Sharon I."/>
            <person name="Castelle C.J."/>
            <person name="Probst A.J."/>
            <person name="Thomas B.C."/>
            <person name="Singh A."/>
            <person name="Wilkins M.J."/>
            <person name="Karaoz U."/>
            <person name="Brodie E.L."/>
            <person name="Williams K.H."/>
            <person name="Hubbard S.S."/>
            <person name="Banfield J.F."/>
        </authorList>
    </citation>
    <scope>NUCLEOTIDE SEQUENCE [LARGE SCALE GENOMIC DNA]</scope>
</reference>
<accession>A0A1G2MHD8</accession>
<dbReference type="Proteomes" id="UP000176493">
    <property type="component" value="Unassembled WGS sequence"/>
</dbReference>
<comment type="caution">
    <text evidence="1">The sequence shown here is derived from an EMBL/GenBank/DDBJ whole genome shotgun (WGS) entry which is preliminary data.</text>
</comment>
<gene>
    <name evidence="1" type="ORF">A2W52_00175</name>
</gene>
<evidence type="ECO:0000313" key="1">
    <source>
        <dbReference type="EMBL" id="OHA23134.1"/>
    </source>
</evidence>
<dbReference type="Gene3D" id="1.10.101.10">
    <property type="entry name" value="PGBD-like superfamily/PGBD"/>
    <property type="match status" value="1"/>
</dbReference>
<dbReference type="SUPFAM" id="SSF50494">
    <property type="entry name" value="Trypsin-like serine proteases"/>
    <property type="match status" value="1"/>
</dbReference>
<dbReference type="Pfam" id="PF13365">
    <property type="entry name" value="Trypsin_2"/>
    <property type="match status" value="1"/>
</dbReference>
<organism evidence="1 2">
    <name type="scientific">Candidatus Taylorbacteria bacterium RIFCSPHIGHO2_02_49_25</name>
    <dbReference type="NCBI Taxonomy" id="1802305"/>
    <lineage>
        <taxon>Bacteria</taxon>
        <taxon>Candidatus Tayloriibacteriota</taxon>
    </lineage>
</organism>
<evidence type="ECO:0008006" key="3">
    <source>
        <dbReference type="Google" id="ProtNLM"/>
    </source>
</evidence>
<dbReference type="Gene3D" id="2.40.10.120">
    <property type="match status" value="1"/>
</dbReference>
<protein>
    <recommendedName>
        <fullName evidence="3">Peptidoglycan binding-like domain-containing protein</fullName>
    </recommendedName>
</protein>
<proteinExistence type="predicted"/>
<evidence type="ECO:0000313" key="2">
    <source>
        <dbReference type="Proteomes" id="UP000176493"/>
    </source>
</evidence>
<name>A0A1G2MHD8_9BACT</name>
<dbReference type="InterPro" id="IPR036365">
    <property type="entry name" value="PGBD-like_sf"/>
</dbReference>